<organism evidence="1 2">
    <name type="scientific">Lymnaea stagnalis</name>
    <name type="common">Great pond snail</name>
    <name type="synonym">Helix stagnalis</name>
    <dbReference type="NCBI Taxonomy" id="6523"/>
    <lineage>
        <taxon>Eukaryota</taxon>
        <taxon>Metazoa</taxon>
        <taxon>Spiralia</taxon>
        <taxon>Lophotrochozoa</taxon>
        <taxon>Mollusca</taxon>
        <taxon>Gastropoda</taxon>
        <taxon>Heterobranchia</taxon>
        <taxon>Euthyneura</taxon>
        <taxon>Panpulmonata</taxon>
        <taxon>Hygrophila</taxon>
        <taxon>Lymnaeoidea</taxon>
        <taxon>Lymnaeidae</taxon>
        <taxon>Lymnaea</taxon>
    </lineage>
</organism>
<gene>
    <name evidence="1" type="ORF">GSLYS_00011416001</name>
</gene>
<accession>A0AAV2HZR2</accession>
<proteinExistence type="predicted"/>
<protein>
    <submittedName>
        <fullName evidence="1">Uncharacterized protein</fullName>
    </submittedName>
</protein>
<evidence type="ECO:0000313" key="2">
    <source>
        <dbReference type="Proteomes" id="UP001497497"/>
    </source>
</evidence>
<feature type="non-terminal residue" evidence="1">
    <location>
        <position position="90"/>
    </location>
</feature>
<evidence type="ECO:0000313" key="1">
    <source>
        <dbReference type="EMBL" id="CAL1537503.1"/>
    </source>
</evidence>
<name>A0AAV2HZR2_LYMST</name>
<dbReference type="AlphaFoldDB" id="A0AAV2HZR2"/>
<comment type="caution">
    <text evidence="1">The sequence shown here is derived from an EMBL/GenBank/DDBJ whole genome shotgun (WGS) entry which is preliminary data.</text>
</comment>
<keyword evidence="2" id="KW-1185">Reference proteome</keyword>
<feature type="non-terminal residue" evidence="1">
    <location>
        <position position="1"/>
    </location>
</feature>
<dbReference type="Proteomes" id="UP001497497">
    <property type="component" value="Unassembled WGS sequence"/>
</dbReference>
<dbReference type="EMBL" id="CAXITT010000264">
    <property type="protein sequence ID" value="CAL1537503.1"/>
    <property type="molecule type" value="Genomic_DNA"/>
</dbReference>
<reference evidence="1 2" key="1">
    <citation type="submission" date="2024-04" db="EMBL/GenBank/DDBJ databases">
        <authorList>
            <consortium name="Genoscope - CEA"/>
            <person name="William W."/>
        </authorList>
    </citation>
    <scope>NUCLEOTIDE SEQUENCE [LARGE SCALE GENOMIC DNA]</scope>
</reference>
<sequence>HVFPPVLFDSLTTYVDVRIQHTAKEGIINVFDKLKLENYLSEHKNLSLIAKCRASANCEIEQRQDSNQSVFERNAPVLIMVIIICSVCLV</sequence>